<keyword evidence="2" id="KW-1185">Reference proteome</keyword>
<proteinExistence type="predicted"/>
<name>A0ACB8AS02_9AGAM</name>
<organism evidence="1 2">
    <name type="scientific">Hygrophoropsis aurantiaca</name>
    <dbReference type="NCBI Taxonomy" id="72124"/>
    <lineage>
        <taxon>Eukaryota</taxon>
        <taxon>Fungi</taxon>
        <taxon>Dikarya</taxon>
        <taxon>Basidiomycota</taxon>
        <taxon>Agaricomycotina</taxon>
        <taxon>Agaricomycetes</taxon>
        <taxon>Agaricomycetidae</taxon>
        <taxon>Boletales</taxon>
        <taxon>Coniophorineae</taxon>
        <taxon>Hygrophoropsidaceae</taxon>
        <taxon>Hygrophoropsis</taxon>
    </lineage>
</organism>
<reference evidence="1" key="1">
    <citation type="journal article" date="2021" name="New Phytol.">
        <title>Evolutionary innovations through gain and loss of genes in the ectomycorrhizal Boletales.</title>
        <authorList>
            <person name="Wu G."/>
            <person name="Miyauchi S."/>
            <person name="Morin E."/>
            <person name="Kuo A."/>
            <person name="Drula E."/>
            <person name="Varga T."/>
            <person name="Kohler A."/>
            <person name="Feng B."/>
            <person name="Cao Y."/>
            <person name="Lipzen A."/>
            <person name="Daum C."/>
            <person name="Hundley H."/>
            <person name="Pangilinan J."/>
            <person name="Johnson J."/>
            <person name="Barry K."/>
            <person name="LaButti K."/>
            <person name="Ng V."/>
            <person name="Ahrendt S."/>
            <person name="Min B."/>
            <person name="Choi I.G."/>
            <person name="Park H."/>
            <person name="Plett J.M."/>
            <person name="Magnuson J."/>
            <person name="Spatafora J.W."/>
            <person name="Nagy L.G."/>
            <person name="Henrissat B."/>
            <person name="Grigoriev I.V."/>
            <person name="Yang Z.L."/>
            <person name="Xu J."/>
            <person name="Martin F.M."/>
        </authorList>
    </citation>
    <scope>NUCLEOTIDE SEQUENCE</scope>
    <source>
        <strain evidence="1">ATCC 28755</strain>
    </source>
</reference>
<dbReference type="EMBL" id="MU267597">
    <property type="protein sequence ID" value="KAH7915721.1"/>
    <property type="molecule type" value="Genomic_DNA"/>
</dbReference>
<protein>
    <submittedName>
        <fullName evidence="1">Uncharacterized protein</fullName>
    </submittedName>
</protein>
<sequence>MTSYIQSPAIRTGYSPDSFYKPTDTFYSKQDIPYSLQCMKSPWSSYAQRAAGHNSDSHFVHSINPRVTILPPQPSSSDLDTPSSSSSYSLPTPSSPFRNPIDEDADMDMDEFEYDEDEDEDLDSDFTEEMDGVDDAAVAGHSPPYSMAVPHIIKSTSALEGALGNYSRGELQPRGIYQPSQPIGSDRKMSASAPGQRTFGTHVHRHDSDESASFPHESRLQSPNVYPHQNTIYTHSTANSSSTLFAPTPYSIQSSSSSSSLAAAIPREVLPVTTRPSTTRLTIYQPQPIRPIPPIPLTDLTSSAAEEERSVVFRDTRQAPQQPQGLSPLSLLCQPVSDAVRYQLKTTADENQLYDEQEAGSNSDEGETSFIHEQPTYFHDSSAAGSYSAEKHTYSSGYMGIGNQF</sequence>
<comment type="caution">
    <text evidence="1">The sequence shown here is derived from an EMBL/GenBank/DDBJ whole genome shotgun (WGS) entry which is preliminary data.</text>
</comment>
<accession>A0ACB8AS02</accession>
<gene>
    <name evidence="1" type="ORF">BJ138DRAFT_1097656</name>
</gene>
<evidence type="ECO:0000313" key="1">
    <source>
        <dbReference type="EMBL" id="KAH7915721.1"/>
    </source>
</evidence>
<evidence type="ECO:0000313" key="2">
    <source>
        <dbReference type="Proteomes" id="UP000790377"/>
    </source>
</evidence>
<dbReference type="Proteomes" id="UP000790377">
    <property type="component" value="Unassembled WGS sequence"/>
</dbReference>